<dbReference type="Gene3D" id="3.40.1690.10">
    <property type="entry name" value="secretion proteins EscU"/>
    <property type="match status" value="1"/>
</dbReference>
<sequence>MKKAVALKYPEGAPSPFVTASARGEAAERLVEIAKEQGIAVVENANLADVLTLKEIGSYVPEETWGVLAGIFAFVLKMQDKKR</sequence>
<reference evidence="4 5" key="1">
    <citation type="submission" date="2013-08" db="EMBL/GenBank/DDBJ databases">
        <authorList>
            <person name="Durkin A.S."/>
            <person name="Haft D.R."/>
            <person name="McCorrison J."/>
            <person name="Torralba M."/>
            <person name="Gillis M."/>
            <person name="Haft D.H."/>
            <person name="Methe B."/>
            <person name="Sutton G."/>
            <person name="Nelson K.E."/>
        </authorList>
    </citation>
    <scope>NUCLEOTIDE SEQUENCE [LARGE SCALE GENOMIC DNA]</scope>
    <source>
        <strain evidence="3 5">ATCC 35536</strain>
        <strain evidence="2 4">VPI DR56BR1116</strain>
    </source>
</reference>
<dbReference type="EMBL" id="AUZJ01000042">
    <property type="protein sequence ID" value="ERF60453.1"/>
    <property type="molecule type" value="Genomic_DNA"/>
</dbReference>
<evidence type="ECO:0000313" key="5">
    <source>
        <dbReference type="Proteomes" id="UP000016646"/>
    </source>
</evidence>
<dbReference type="InterPro" id="IPR006135">
    <property type="entry name" value="T3SS_substrate_exporter"/>
</dbReference>
<name>U1FKV4_TRESO</name>
<dbReference type="AlphaFoldDB" id="U1FKV4"/>
<dbReference type="InterPro" id="IPR029025">
    <property type="entry name" value="T3SS_substrate_exporter_C"/>
</dbReference>
<evidence type="ECO:0000313" key="3">
    <source>
        <dbReference type="EMBL" id="ERJ97764.1"/>
    </source>
</evidence>
<gene>
    <name evidence="3" type="ORF">HMPREF0860_0482</name>
    <name evidence="2" type="ORF">HMPREF1325_1488</name>
</gene>
<evidence type="ECO:0000313" key="2">
    <source>
        <dbReference type="EMBL" id="ERF60453.1"/>
    </source>
</evidence>
<dbReference type="GO" id="GO:0005886">
    <property type="term" value="C:plasma membrane"/>
    <property type="evidence" value="ECO:0007669"/>
    <property type="project" value="TreeGrafter"/>
</dbReference>
<dbReference type="Pfam" id="PF01312">
    <property type="entry name" value="Bac_export_2"/>
    <property type="match status" value="1"/>
</dbReference>
<dbReference type="PATRIC" id="fig|1125725.3.peg.1500"/>
<dbReference type="EMBL" id="AVQI01000084">
    <property type="protein sequence ID" value="ERJ97764.1"/>
    <property type="molecule type" value="Genomic_DNA"/>
</dbReference>
<keyword evidence="5" id="KW-1185">Reference proteome</keyword>
<protein>
    <submittedName>
        <fullName evidence="2">FlhB/HrpN/YscU/SpaS domain protein</fullName>
    </submittedName>
</protein>
<dbReference type="eggNOG" id="COG2257">
    <property type="taxonomic scope" value="Bacteria"/>
</dbReference>
<dbReference type="PANTHER" id="PTHR30531:SF12">
    <property type="entry name" value="FLAGELLAR BIOSYNTHETIC PROTEIN FLHB"/>
    <property type="match status" value="1"/>
</dbReference>
<dbReference type="Proteomes" id="UP000016646">
    <property type="component" value="Unassembled WGS sequence"/>
</dbReference>
<proteinExistence type="inferred from homology"/>
<dbReference type="Proteomes" id="UP000016412">
    <property type="component" value="Unassembled WGS sequence"/>
</dbReference>
<dbReference type="PANTHER" id="PTHR30531">
    <property type="entry name" value="FLAGELLAR BIOSYNTHETIC PROTEIN FLHB"/>
    <property type="match status" value="1"/>
</dbReference>
<evidence type="ECO:0000313" key="4">
    <source>
        <dbReference type="Proteomes" id="UP000016412"/>
    </source>
</evidence>
<dbReference type="RefSeq" id="WP_021330506.1">
    <property type="nucleotide sequence ID" value="NZ_AUZJ01000042.1"/>
</dbReference>
<evidence type="ECO:0000256" key="1">
    <source>
        <dbReference type="ARBA" id="ARBA00010690"/>
    </source>
</evidence>
<accession>U1FKV4</accession>
<dbReference type="SUPFAM" id="SSF160544">
    <property type="entry name" value="EscU C-terminal domain-like"/>
    <property type="match status" value="1"/>
</dbReference>
<comment type="similarity">
    <text evidence="1">Belongs to the type III secretion exporter family.</text>
</comment>
<comment type="caution">
    <text evidence="2">The sequence shown here is derived from an EMBL/GenBank/DDBJ whole genome shotgun (WGS) entry which is preliminary data.</text>
</comment>
<dbReference type="STRING" id="1125725.HMPREF1325_1488"/>
<dbReference type="OrthoDB" id="361231at2"/>
<dbReference type="GO" id="GO:0009306">
    <property type="term" value="P:protein secretion"/>
    <property type="evidence" value="ECO:0007669"/>
    <property type="project" value="InterPro"/>
</dbReference>
<organism evidence="2 4">
    <name type="scientific">Treponema socranskii subsp. socranskii VPI DR56BR1116 = ATCC 35536</name>
    <dbReference type="NCBI Taxonomy" id="1125725"/>
    <lineage>
        <taxon>Bacteria</taxon>
        <taxon>Pseudomonadati</taxon>
        <taxon>Spirochaetota</taxon>
        <taxon>Spirochaetia</taxon>
        <taxon>Spirochaetales</taxon>
        <taxon>Treponemataceae</taxon>
        <taxon>Treponema</taxon>
    </lineage>
</organism>